<reference evidence="4" key="1">
    <citation type="journal article" date="2013" name="PLoS ONE">
        <title>Metagenomic insights into the carbohydrate-active enzymes carried by the microorganisms adhering to solid digesta in the rumen of cows.</title>
        <authorList>
            <person name="Wang L."/>
            <person name="Hatem A."/>
            <person name="Catalyurek U.V."/>
            <person name="Morrison M."/>
            <person name="Yu Z."/>
        </authorList>
    </citation>
    <scope>NUCLEOTIDE SEQUENCE</scope>
</reference>
<protein>
    <submittedName>
        <fullName evidence="4">Transcriptional regulator</fullName>
    </submittedName>
</protein>
<dbReference type="AlphaFoldDB" id="W0FH13"/>
<dbReference type="Gene3D" id="1.10.357.10">
    <property type="entry name" value="Tetracycline Repressor, domain 2"/>
    <property type="match status" value="1"/>
</dbReference>
<sequence>MLEKESAMGRQITTAIAKIQDALIRLSATTPVQELSVAALCREAGVSRSSFYLHYSHIKEVYDDVVVRMMDDVQLFHDRAGCRECMSTDKAAFCDFIRNNAEWRGIFTDRYFISTWVGLALARPDYDYLAMLKRRGLTKRQAEILYTFHMSGCYAVALSPFAKDADFDQQRRLLDKFIRAGHDAVCSHA</sequence>
<proteinExistence type="predicted"/>
<evidence type="ECO:0000313" key="4">
    <source>
        <dbReference type="EMBL" id="AHF23948.1"/>
    </source>
</evidence>
<dbReference type="InterPro" id="IPR009057">
    <property type="entry name" value="Homeodomain-like_sf"/>
</dbReference>
<keyword evidence="1 2" id="KW-0238">DNA-binding</keyword>
<dbReference type="SUPFAM" id="SSF46689">
    <property type="entry name" value="Homeodomain-like"/>
    <property type="match status" value="1"/>
</dbReference>
<evidence type="ECO:0000256" key="2">
    <source>
        <dbReference type="PROSITE-ProRule" id="PRU00335"/>
    </source>
</evidence>
<dbReference type="GO" id="GO:0003677">
    <property type="term" value="F:DNA binding"/>
    <property type="evidence" value="ECO:0007669"/>
    <property type="project" value="UniProtKB-UniRule"/>
</dbReference>
<feature type="DNA-binding region" description="H-T-H motif" evidence="2">
    <location>
        <begin position="36"/>
        <end position="55"/>
    </location>
</feature>
<feature type="domain" description="HTH tetR-type" evidence="3">
    <location>
        <begin position="13"/>
        <end position="73"/>
    </location>
</feature>
<dbReference type="PROSITE" id="PS50977">
    <property type="entry name" value="HTH_TETR_2"/>
    <property type="match status" value="1"/>
</dbReference>
<dbReference type="EMBL" id="KC246780">
    <property type="protein sequence ID" value="AHF23948.1"/>
    <property type="molecule type" value="Genomic_DNA"/>
</dbReference>
<evidence type="ECO:0000259" key="3">
    <source>
        <dbReference type="PROSITE" id="PS50977"/>
    </source>
</evidence>
<evidence type="ECO:0000256" key="1">
    <source>
        <dbReference type="ARBA" id="ARBA00023125"/>
    </source>
</evidence>
<name>W0FH13_9BACT</name>
<dbReference type="InterPro" id="IPR001647">
    <property type="entry name" value="HTH_TetR"/>
</dbReference>
<accession>W0FH13</accession>
<organism evidence="4">
    <name type="scientific">uncultured bacterium Contig19</name>
    <dbReference type="NCBI Taxonomy" id="1393523"/>
    <lineage>
        <taxon>Bacteria</taxon>
        <taxon>environmental samples</taxon>
    </lineage>
</organism>